<dbReference type="eggNOG" id="ENOG502S139">
    <property type="taxonomic scope" value="Eukaryota"/>
</dbReference>
<keyword evidence="1 6" id="KW-0732">Signal</keyword>
<dbReference type="PANTHER" id="PTHR33021:SF482">
    <property type="entry name" value="EARLY NODULIN-LIKE PROTEIN"/>
    <property type="match status" value="1"/>
</dbReference>
<reference evidence="9" key="1">
    <citation type="submission" date="2013-01" db="EMBL/GenBank/DDBJ databases">
        <title>Draft Genome Sequence of a Mulberry Tree, Morus notabilis C.K. Schneid.</title>
        <authorList>
            <person name="He N."/>
            <person name="Zhao S."/>
        </authorList>
    </citation>
    <scope>NUCLEOTIDE SEQUENCE</scope>
</reference>
<dbReference type="InterPro" id="IPR003245">
    <property type="entry name" value="Phytocyanin_dom"/>
</dbReference>
<dbReference type="Pfam" id="PF02298">
    <property type="entry name" value="Cu_bind_like"/>
    <property type="match status" value="1"/>
</dbReference>
<evidence type="ECO:0000256" key="3">
    <source>
        <dbReference type="ARBA" id="ARBA00023180"/>
    </source>
</evidence>
<gene>
    <name evidence="8" type="ORF">L484_022515</name>
</gene>
<dbReference type="FunFam" id="2.60.40.420:FF:000018">
    <property type="entry name" value="Lamin-like protein"/>
    <property type="match status" value="1"/>
</dbReference>
<evidence type="ECO:0000256" key="6">
    <source>
        <dbReference type="SAM" id="SignalP"/>
    </source>
</evidence>
<comment type="similarity">
    <text evidence="4">Belongs to the early nodulin-like (ENODL) family.</text>
</comment>
<evidence type="ECO:0000313" key="8">
    <source>
        <dbReference type="EMBL" id="EXB54654.1"/>
    </source>
</evidence>
<dbReference type="AlphaFoldDB" id="W9QUG7"/>
<comment type="function">
    <text evidence="5">May act as a carbohydrate transporter.</text>
</comment>
<dbReference type="InterPro" id="IPR039391">
    <property type="entry name" value="Phytocyanin-like"/>
</dbReference>
<organism evidence="8 9">
    <name type="scientific">Morus notabilis</name>
    <dbReference type="NCBI Taxonomy" id="981085"/>
    <lineage>
        <taxon>Eukaryota</taxon>
        <taxon>Viridiplantae</taxon>
        <taxon>Streptophyta</taxon>
        <taxon>Embryophyta</taxon>
        <taxon>Tracheophyta</taxon>
        <taxon>Spermatophyta</taxon>
        <taxon>Magnoliopsida</taxon>
        <taxon>eudicotyledons</taxon>
        <taxon>Gunneridae</taxon>
        <taxon>Pentapetalae</taxon>
        <taxon>rosids</taxon>
        <taxon>fabids</taxon>
        <taxon>Rosales</taxon>
        <taxon>Moraceae</taxon>
        <taxon>Moreae</taxon>
        <taxon>Morus</taxon>
    </lineage>
</organism>
<dbReference type="PANTHER" id="PTHR33021">
    <property type="entry name" value="BLUE COPPER PROTEIN"/>
    <property type="match status" value="1"/>
</dbReference>
<dbReference type="EMBL" id="KE344194">
    <property type="protein sequence ID" value="EXB54654.1"/>
    <property type="molecule type" value="Genomic_DNA"/>
</dbReference>
<sequence>MEIILMAILISGVEYASADIHYVGGAKNTWAPNVNFSHWSSLEHFHLDDWLYFGYNKYQFNVLEVNKTSYESCNDRYFITNVTKGAGRDVFQLKEAKTYYFLSSGGYCFQGMKVAVDVLDIPPAAPPPEPVRNSSPESVSVGHITPLVLLLVANAWLWNFVI</sequence>
<feature type="domain" description="Phytocyanin" evidence="7">
    <location>
        <begin position="19"/>
        <end position="120"/>
    </location>
</feature>
<evidence type="ECO:0000256" key="2">
    <source>
        <dbReference type="ARBA" id="ARBA00023157"/>
    </source>
</evidence>
<keyword evidence="3" id="KW-0325">Glycoprotein</keyword>
<dbReference type="GO" id="GO:0005886">
    <property type="term" value="C:plasma membrane"/>
    <property type="evidence" value="ECO:0007669"/>
    <property type="project" value="TreeGrafter"/>
</dbReference>
<protein>
    <submittedName>
        <fullName evidence="8">Lamin-like protein</fullName>
    </submittedName>
</protein>
<dbReference type="STRING" id="981085.W9QUG7"/>
<dbReference type="Proteomes" id="UP000030645">
    <property type="component" value="Unassembled WGS sequence"/>
</dbReference>
<keyword evidence="2" id="KW-1015">Disulfide bond</keyword>
<dbReference type="PROSITE" id="PS51485">
    <property type="entry name" value="PHYTOCYANIN"/>
    <property type="match status" value="1"/>
</dbReference>
<dbReference type="GO" id="GO:0009055">
    <property type="term" value="F:electron transfer activity"/>
    <property type="evidence" value="ECO:0007669"/>
    <property type="project" value="InterPro"/>
</dbReference>
<feature type="signal peptide" evidence="6">
    <location>
        <begin position="1"/>
        <end position="18"/>
    </location>
</feature>
<evidence type="ECO:0000256" key="5">
    <source>
        <dbReference type="ARBA" id="ARBA00037626"/>
    </source>
</evidence>
<dbReference type="InterPro" id="IPR008972">
    <property type="entry name" value="Cupredoxin"/>
</dbReference>
<proteinExistence type="inferred from homology"/>
<evidence type="ECO:0000313" key="9">
    <source>
        <dbReference type="Proteomes" id="UP000030645"/>
    </source>
</evidence>
<dbReference type="OrthoDB" id="676939at2759"/>
<dbReference type="Gene3D" id="2.60.40.420">
    <property type="entry name" value="Cupredoxins - blue copper proteins"/>
    <property type="match status" value="1"/>
</dbReference>
<evidence type="ECO:0000259" key="7">
    <source>
        <dbReference type="PROSITE" id="PS51485"/>
    </source>
</evidence>
<accession>W9QUG7</accession>
<keyword evidence="9" id="KW-1185">Reference proteome</keyword>
<dbReference type="KEGG" id="mnt:21405329"/>
<feature type="chain" id="PRO_5004928078" evidence="6">
    <location>
        <begin position="19"/>
        <end position="162"/>
    </location>
</feature>
<dbReference type="SUPFAM" id="SSF49503">
    <property type="entry name" value="Cupredoxins"/>
    <property type="match status" value="1"/>
</dbReference>
<name>W9QUG7_9ROSA</name>
<evidence type="ECO:0000256" key="4">
    <source>
        <dbReference type="ARBA" id="ARBA00035011"/>
    </source>
</evidence>
<evidence type="ECO:0000256" key="1">
    <source>
        <dbReference type="ARBA" id="ARBA00022729"/>
    </source>
</evidence>